<proteinExistence type="predicted"/>
<dbReference type="AlphaFoldDB" id="B9REA9"/>
<keyword evidence="2" id="KW-1185">Reference proteome</keyword>
<reference evidence="2" key="1">
    <citation type="journal article" date="2010" name="Nat. Biotechnol.">
        <title>Draft genome sequence of the oilseed species Ricinus communis.</title>
        <authorList>
            <person name="Chan A.P."/>
            <person name="Crabtree J."/>
            <person name="Zhao Q."/>
            <person name="Lorenzi H."/>
            <person name="Orvis J."/>
            <person name="Puiu D."/>
            <person name="Melake-Berhan A."/>
            <person name="Jones K.M."/>
            <person name="Redman J."/>
            <person name="Chen G."/>
            <person name="Cahoon E.B."/>
            <person name="Gedil M."/>
            <person name="Stanke M."/>
            <person name="Haas B.J."/>
            <person name="Wortman J.R."/>
            <person name="Fraser-Liggett C.M."/>
            <person name="Ravel J."/>
            <person name="Rabinowicz P.D."/>
        </authorList>
    </citation>
    <scope>NUCLEOTIDE SEQUENCE [LARGE SCALE GENOMIC DNA]</scope>
    <source>
        <strain evidence="2">cv. Hale</strain>
    </source>
</reference>
<name>B9REA9_RICCO</name>
<evidence type="ECO:0000313" key="1">
    <source>
        <dbReference type="EMBL" id="EEF50717.1"/>
    </source>
</evidence>
<sequence>MTNHSQFRQALFPAKDPTAGLPVIIPHSYFGLESNAKGRAQGFVLPINNRSAMILGSEQANLALFLPEFECKALIHHERQHFWPPSNTFSAKGLSIYC</sequence>
<dbReference type="EMBL" id="EQ973775">
    <property type="protein sequence ID" value="EEF50717.1"/>
    <property type="molecule type" value="Genomic_DNA"/>
</dbReference>
<organism evidence="1 2">
    <name type="scientific">Ricinus communis</name>
    <name type="common">Castor bean</name>
    <dbReference type="NCBI Taxonomy" id="3988"/>
    <lineage>
        <taxon>Eukaryota</taxon>
        <taxon>Viridiplantae</taxon>
        <taxon>Streptophyta</taxon>
        <taxon>Embryophyta</taxon>
        <taxon>Tracheophyta</taxon>
        <taxon>Spermatophyta</taxon>
        <taxon>Magnoliopsida</taxon>
        <taxon>eudicotyledons</taxon>
        <taxon>Gunneridae</taxon>
        <taxon>Pentapetalae</taxon>
        <taxon>rosids</taxon>
        <taxon>fabids</taxon>
        <taxon>Malpighiales</taxon>
        <taxon>Euphorbiaceae</taxon>
        <taxon>Acalyphoideae</taxon>
        <taxon>Acalypheae</taxon>
        <taxon>Ricinus</taxon>
    </lineage>
</organism>
<dbReference type="InParanoid" id="B9REA9"/>
<gene>
    <name evidence="1" type="ORF">RCOM_1619800</name>
</gene>
<protein>
    <submittedName>
        <fullName evidence="1">Uncharacterized protein</fullName>
    </submittedName>
</protein>
<dbReference type="Proteomes" id="UP000008311">
    <property type="component" value="Unassembled WGS sequence"/>
</dbReference>
<accession>B9REA9</accession>
<evidence type="ECO:0000313" key="2">
    <source>
        <dbReference type="Proteomes" id="UP000008311"/>
    </source>
</evidence>